<dbReference type="Proteomes" id="UP000623687">
    <property type="component" value="Unassembled WGS sequence"/>
</dbReference>
<keyword evidence="1" id="KW-0472">Membrane</keyword>
<gene>
    <name evidence="2" type="ORF">PC9H_010597</name>
</gene>
<organism evidence="2 3">
    <name type="scientific">Pleurotus ostreatus</name>
    <name type="common">Oyster mushroom</name>
    <name type="synonym">White-rot fungus</name>
    <dbReference type="NCBI Taxonomy" id="5322"/>
    <lineage>
        <taxon>Eukaryota</taxon>
        <taxon>Fungi</taxon>
        <taxon>Dikarya</taxon>
        <taxon>Basidiomycota</taxon>
        <taxon>Agaricomycotina</taxon>
        <taxon>Agaricomycetes</taxon>
        <taxon>Agaricomycetidae</taxon>
        <taxon>Agaricales</taxon>
        <taxon>Pleurotineae</taxon>
        <taxon>Pleurotaceae</taxon>
        <taxon>Pleurotus</taxon>
    </lineage>
</organism>
<protein>
    <submittedName>
        <fullName evidence="2">Uncharacterized protein</fullName>
    </submittedName>
</protein>
<evidence type="ECO:0000313" key="3">
    <source>
        <dbReference type="Proteomes" id="UP000623687"/>
    </source>
</evidence>
<reference evidence="2" key="1">
    <citation type="submission" date="2019-07" db="EMBL/GenBank/DDBJ databases">
        <authorList>
            <person name="Palmer J.M."/>
        </authorList>
    </citation>
    <scope>NUCLEOTIDE SEQUENCE</scope>
    <source>
        <strain evidence="2">PC9</strain>
    </source>
</reference>
<evidence type="ECO:0000256" key="1">
    <source>
        <dbReference type="SAM" id="Phobius"/>
    </source>
</evidence>
<keyword evidence="1" id="KW-0812">Transmembrane</keyword>
<dbReference type="GeneID" id="59380415"/>
<name>A0A8H7DM48_PLEOS</name>
<dbReference type="AlphaFoldDB" id="A0A8H7DM48"/>
<proteinExistence type="predicted"/>
<feature type="transmembrane region" description="Helical" evidence="1">
    <location>
        <begin position="45"/>
        <end position="62"/>
    </location>
</feature>
<keyword evidence="1" id="KW-1133">Transmembrane helix</keyword>
<accession>A0A8H7DM48</accession>
<comment type="caution">
    <text evidence="2">The sequence shown here is derived from an EMBL/GenBank/DDBJ whole genome shotgun (WGS) entry which is preliminary data.</text>
</comment>
<evidence type="ECO:0000313" key="2">
    <source>
        <dbReference type="EMBL" id="KAF7422441.1"/>
    </source>
</evidence>
<sequence length="99" mass="10837">MSSYHTVSPKYLLLFESINPVFDVQSDTRVADNFSTLRLQHTMRFFVILPLLLAAIALARPVEDNEDGFFSPKKKTPSLKDGLLGAGAPAIAIGKETSV</sequence>
<dbReference type="RefSeq" id="XP_036627473.1">
    <property type="nucleotide sequence ID" value="XM_036780090.1"/>
</dbReference>
<dbReference type="EMBL" id="JACETU010000008">
    <property type="protein sequence ID" value="KAF7422441.1"/>
    <property type="molecule type" value="Genomic_DNA"/>
</dbReference>
<keyword evidence="3" id="KW-1185">Reference proteome</keyword>
<dbReference type="VEuPathDB" id="FungiDB:PC9H_010597"/>